<reference evidence="2 3" key="1">
    <citation type="submission" date="2016-10" db="EMBL/GenBank/DDBJ databases">
        <authorList>
            <person name="de Groot N.N."/>
        </authorList>
    </citation>
    <scope>NUCLEOTIDE SEQUENCE [LARGE SCALE GENOMIC DNA]</scope>
    <source>
        <strain evidence="2 3">JCM 21544</strain>
    </source>
</reference>
<gene>
    <name evidence="2" type="ORF">SAMN05216186_114124</name>
</gene>
<dbReference type="PROSITE" id="PS50801">
    <property type="entry name" value="STAS"/>
    <property type="match status" value="1"/>
</dbReference>
<evidence type="ECO:0000313" key="2">
    <source>
        <dbReference type="EMBL" id="SDL08563.1"/>
    </source>
</evidence>
<evidence type="ECO:0000313" key="3">
    <source>
        <dbReference type="Proteomes" id="UP000198706"/>
    </source>
</evidence>
<dbReference type="CDD" id="cd07043">
    <property type="entry name" value="STAS_anti-anti-sigma_factors"/>
    <property type="match status" value="1"/>
</dbReference>
<dbReference type="EMBL" id="FNFD01000014">
    <property type="protein sequence ID" value="SDL08563.1"/>
    <property type="molecule type" value="Genomic_DNA"/>
</dbReference>
<protein>
    <submittedName>
        <fullName evidence="2">Anti-anti-sigma factor</fullName>
    </submittedName>
</protein>
<dbReference type="Gene3D" id="3.30.750.24">
    <property type="entry name" value="STAS domain"/>
    <property type="match status" value="1"/>
</dbReference>
<dbReference type="PANTHER" id="PTHR35849">
    <property type="entry name" value="BLR2341 PROTEIN"/>
    <property type="match status" value="1"/>
</dbReference>
<dbReference type="SUPFAM" id="SSF52091">
    <property type="entry name" value="SpoIIaa-like"/>
    <property type="match status" value="1"/>
</dbReference>
<dbReference type="STRING" id="137658.SAMN05216186_114124"/>
<dbReference type="Proteomes" id="UP000198706">
    <property type="component" value="Unassembled WGS sequence"/>
</dbReference>
<dbReference type="InterPro" id="IPR036513">
    <property type="entry name" value="STAS_dom_sf"/>
</dbReference>
<dbReference type="InterPro" id="IPR002645">
    <property type="entry name" value="STAS_dom"/>
</dbReference>
<organism evidence="2 3">
    <name type="scientific">Pseudomonas indica</name>
    <dbReference type="NCBI Taxonomy" id="137658"/>
    <lineage>
        <taxon>Bacteria</taxon>
        <taxon>Pseudomonadati</taxon>
        <taxon>Pseudomonadota</taxon>
        <taxon>Gammaproteobacteria</taxon>
        <taxon>Pseudomonadales</taxon>
        <taxon>Pseudomonadaceae</taxon>
        <taxon>Pseudomonas</taxon>
    </lineage>
</organism>
<dbReference type="PANTHER" id="PTHR35849:SF2">
    <property type="entry name" value="BLR2341 PROTEIN"/>
    <property type="match status" value="1"/>
</dbReference>
<dbReference type="InterPro" id="IPR058548">
    <property type="entry name" value="MlaB-like_STAS"/>
</dbReference>
<keyword evidence="3" id="KW-1185">Reference proteome</keyword>
<dbReference type="Pfam" id="PF13466">
    <property type="entry name" value="STAS_2"/>
    <property type="match status" value="1"/>
</dbReference>
<evidence type="ECO:0000259" key="1">
    <source>
        <dbReference type="PROSITE" id="PS50801"/>
    </source>
</evidence>
<sequence length="102" mass="10871">MTHNPARLLSVAGELTIYTASEWKPRLLAPLLEGEHLELDLGAVQELDTAGLQLLLLAKKEARARGLTLLFCNHSPAALEAIELCGLAGFFGDPVLLSPTGP</sequence>
<dbReference type="RefSeq" id="WP_084337899.1">
    <property type="nucleotide sequence ID" value="NZ_CBKZNZ010000093.1"/>
</dbReference>
<dbReference type="OrthoDB" id="5816515at2"/>
<accession>A0A1G9H824</accession>
<name>A0A1G9H824_9PSED</name>
<feature type="domain" description="STAS" evidence="1">
    <location>
        <begin position="1"/>
        <end position="102"/>
    </location>
</feature>
<proteinExistence type="predicted"/>
<dbReference type="AlphaFoldDB" id="A0A1G9H824"/>
<dbReference type="InterPro" id="IPR052746">
    <property type="entry name" value="MlaB_ABC_Transporter"/>
</dbReference>